<dbReference type="GO" id="GO:0005634">
    <property type="term" value="C:nucleus"/>
    <property type="evidence" value="ECO:0007669"/>
    <property type="project" value="TreeGrafter"/>
</dbReference>
<comment type="cofactor">
    <cofactor evidence="1">
        <name>Zn(2+)</name>
        <dbReference type="ChEBI" id="CHEBI:29105"/>
    </cofactor>
</comment>
<organism evidence="3 4">
    <name type="scientific">Nitzschia inconspicua</name>
    <dbReference type="NCBI Taxonomy" id="303405"/>
    <lineage>
        <taxon>Eukaryota</taxon>
        <taxon>Sar</taxon>
        <taxon>Stramenopiles</taxon>
        <taxon>Ochrophyta</taxon>
        <taxon>Bacillariophyta</taxon>
        <taxon>Bacillariophyceae</taxon>
        <taxon>Bacillariophycidae</taxon>
        <taxon>Bacillariales</taxon>
        <taxon>Bacillariaceae</taxon>
        <taxon>Nitzschia</taxon>
    </lineage>
</organism>
<dbReference type="Proteomes" id="UP000693970">
    <property type="component" value="Unassembled WGS sequence"/>
</dbReference>
<dbReference type="Pfam" id="PF23023">
    <property type="entry name" value="Anti-Pycsar_Apyc1"/>
    <property type="match status" value="1"/>
</dbReference>
<dbReference type="InterPro" id="IPR013471">
    <property type="entry name" value="RNase_Z/BN"/>
</dbReference>
<dbReference type="PANTHER" id="PTHR46018:SF2">
    <property type="entry name" value="ZINC PHOSPHODIESTERASE ELAC PROTEIN 1"/>
    <property type="match status" value="1"/>
</dbReference>
<sequence>MDDTTVPSIETPIVPTAGSIYSPPVTIVDGTHQVLTPIFLPDDDTVLRESIRSCIKHDEYSGDTTSRLLPSEMSLCFLGTSAGIPSRYRNTSATLLRLGGTSFLFDAGEGVQRQFQFVMGTQKLAKLQRIFITHLHADHIFGLPGLVLGLHDKARAQYMNGLFDNKRSKKKPYRSRTEHDNHNNNNNNNEYDNDDDDDNQDKISPFVIQIYGPPGLYHYIASSLLLSCTKLVYLKLQVYELVGGRVRRVASPLKQQQRIRDPFSDEYPEYSYAGQIERKRIQAQDGIWTIEDKPPPLTRDMIIDQRRGSRVATQRLDRLRIRAAEVDHLPGIVTFGYVVEEDDPPRNIDPEAAKAAGVSPQNRNYELLKHGFAVQPDMDGFEDNEEVHPHQVLKPSFKRARKVAIVGDNRNWTLQMTQIAQHADVLVHEATLTEENYNRGHSTAAMAGRRSAECNANVLVLNHISPKCESDLAGIVREAYEGSQKTSAVVSSFDFMELLVPWMGFGQKDLHGDEPLMNINENATNDDRETDTSLRSWLNKLL</sequence>
<keyword evidence="4" id="KW-1185">Reference proteome</keyword>
<feature type="region of interest" description="Disordered" evidence="2">
    <location>
        <begin position="166"/>
        <end position="198"/>
    </location>
</feature>
<name>A0A9K3M0N8_9STRA</name>
<dbReference type="OrthoDB" id="527344at2759"/>
<accession>A0A9K3M0N8</accession>
<evidence type="ECO:0000313" key="3">
    <source>
        <dbReference type="EMBL" id="KAG7371493.1"/>
    </source>
</evidence>
<dbReference type="PANTHER" id="PTHR46018">
    <property type="entry name" value="ZINC PHOSPHODIESTERASE ELAC PROTEIN 1"/>
    <property type="match status" value="1"/>
</dbReference>
<reference evidence="3" key="1">
    <citation type="journal article" date="2021" name="Sci. Rep.">
        <title>Diploid genomic architecture of Nitzschia inconspicua, an elite biomass production diatom.</title>
        <authorList>
            <person name="Oliver A."/>
            <person name="Podell S."/>
            <person name="Pinowska A."/>
            <person name="Traller J.C."/>
            <person name="Smith S.R."/>
            <person name="McClure R."/>
            <person name="Beliaev A."/>
            <person name="Bohutskyi P."/>
            <person name="Hill E.A."/>
            <person name="Rabines A."/>
            <person name="Zheng H."/>
            <person name="Allen L.Z."/>
            <person name="Kuo A."/>
            <person name="Grigoriev I.V."/>
            <person name="Allen A.E."/>
            <person name="Hazlebeck D."/>
            <person name="Allen E.E."/>
        </authorList>
    </citation>
    <scope>NUCLEOTIDE SEQUENCE</scope>
    <source>
        <strain evidence="3">Hildebrandi</strain>
    </source>
</reference>
<dbReference type="AlphaFoldDB" id="A0A9K3M0N8"/>
<protein>
    <submittedName>
        <fullName evidence="3">Ribonuclease Z</fullName>
    </submittedName>
</protein>
<evidence type="ECO:0000313" key="4">
    <source>
        <dbReference type="Proteomes" id="UP000693970"/>
    </source>
</evidence>
<comment type="caution">
    <text evidence="3">The sequence shown here is derived from an EMBL/GenBank/DDBJ whole genome shotgun (WGS) entry which is preliminary data.</text>
</comment>
<gene>
    <name evidence="3" type="ORF">IV203_020063</name>
</gene>
<dbReference type="EMBL" id="JAGRRH010000004">
    <property type="protein sequence ID" value="KAG7371493.1"/>
    <property type="molecule type" value="Genomic_DNA"/>
</dbReference>
<dbReference type="HAMAP" id="MF_01818">
    <property type="entry name" value="RNase_Z_BN"/>
    <property type="match status" value="1"/>
</dbReference>
<evidence type="ECO:0000256" key="2">
    <source>
        <dbReference type="SAM" id="MobiDB-lite"/>
    </source>
</evidence>
<dbReference type="GO" id="GO:0042781">
    <property type="term" value="F:3'-tRNA processing endoribonuclease activity"/>
    <property type="evidence" value="ECO:0007669"/>
    <property type="project" value="TreeGrafter"/>
</dbReference>
<evidence type="ECO:0000256" key="1">
    <source>
        <dbReference type="ARBA" id="ARBA00001947"/>
    </source>
</evidence>
<proteinExistence type="inferred from homology"/>
<reference evidence="3" key="2">
    <citation type="submission" date="2021-04" db="EMBL/GenBank/DDBJ databases">
        <authorList>
            <person name="Podell S."/>
        </authorList>
    </citation>
    <scope>NUCLEOTIDE SEQUENCE</scope>
    <source>
        <strain evidence="3">Hildebrandi</strain>
    </source>
</reference>